<evidence type="ECO:0000313" key="6">
    <source>
        <dbReference type="RefSeq" id="XP_022250083.1"/>
    </source>
</evidence>
<keyword evidence="2" id="KW-0472">Membrane</keyword>
<organism evidence="3 4">
    <name type="scientific">Limulus polyphemus</name>
    <name type="common">Atlantic horseshoe crab</name>
    <dbReference type="NCBI Taxonomy" id="6850"/>
    <lineage>
        <taxon>Eukaryota</taxon>
        <taxon>Metazoa</taxon>
        <taxon>Ecdysozoa</taxon>
        <taxon>Arthropoda</taxon>
        <taxon>Chelicerata</taxon>
        <taxon>Merostomata</taxon>
        <taxon>Xiphosura</taxon>
        <taxon>Limulidae</taxon>
        <taxon>Limulus</taxon>
    </lineage>
</organism>
<feature type="transmembrane region" description="Helical" evidence="2">
    <location>
        <begin position="117"/>
        <end position="141"/>
    </location>
</feature>
<dbReference type="GeneID" id="111087511"/>
<feature type="compositionally biased region" description="Low complexity" evidence="1">
    <location>
        <begin position="50"/>
        <end position="85"/>
    </location>
</feature>
<sequence>MLKPDVLSLNKYQTRIFSFYCYKQHKKPSSMISAMPAVAVRRERKKMKNRQISASSSQQSNLSSLASSRTTSRQSRRTPTQSVSTISTLPSSENQIGIPYHRYCRESYEAEQQRLQLIVYAGAVLIVAGLVLAFIGVGVSLPSAQNIGLLFIGLGSILCFIRVFCTRQQTTFVKQPRFATSSTSGDSLYTLAQSSSNATTPSNESLRFHPLPVKRLPLSPTQESTSTVTGYHSTSLTPTSLNSIPETQILITDDSERY</sequence>
<feature type="transmembrane region" description="Helical" evidence="2">
    <location>
        <begin position="147"/>
        <end position="165"/>
    </location>
</feature>
<evidence type="ECO:0000256" key="2">
    <source>
        <dbReference type="SAM" id="Phobius"/>
    </source>
</evidence>
<proteinExistence type="predicted"/>
<evidence type="ECO:0000256" key="1">
    <source>
        <dbReference type="SAM" id="MobiDB-lite"/>
    </source>
</evidence>
<evidence type="ECO:0000313" key="4">
    <source>
        <dbReference type="RefSeq" id="XP_022250081.1"/>
    </source>
</evidence>
<evidence type="ECO:0000313" key="3">
    <source>
        <dbReference type="Proteomes" id="UP000694941"/>
    </source>
</evidence>
<keyword evidence="2" id="KW-1133">Transmembrane helix</keyword>
<keyword evidence="2" id="KW-0812">Transmembrane</keyword>
<gene>
    <name evidence="4 5 6" type="primary">LOC111087511</name>
</gene>
<accession>A0ABM1T2H5</accession>
<evidence type="ECO:0000313" key="5">
    <source>
        <dbReference type="RefSeq" id="XP_022250082.1"/>
    </source>
</evidence>
<dbReference type="RefSeq" id="XP_022250081.1">
    <property type="nucleotide sequence ID" value="XM_022394373.1"/>
</dbReference>
<dbReference type="RefSeq" id="XP_022250083.1">
    <property type="nucleotide sequence ID" value="XM_022394375.1"/>
</dbReference>
<feature type="region of interest" description="Disordered" evidence="1">
    <location>
        <begin position="45"/>
        <end position="87"/>
    </location>
</feature>
<reference evidence="4 5" key="1">
    <citation type="submission" date="2025-05" db="UniProtKB">
        <authorList>
            <consortium name="RefSeq"/>
        </authorList>
    </citation>
    <scope>IDENTIFICATION</scope>
    <source>
        <tissue evidence="4 5">Muscle</tissue>
    </source>
</reference>
<feature type="compositionally biased region" description="Polar residues" evidence="1">
    <location>
        <begin position="219"/>
        <end position="240"/>
    </location>
</feature>
<protein>
    <submittedName>
        <fullName evidence="4 5">Uncharacterized protein LOC111087511 isoform X1</fullName>
    </submittedName>
</protein>
<dbReference type="RefSeq" id="XP_022250082.1">
    <property type="nucleotide sequence ID" value="XM_022394374.1"/>
</dbReference>
<keyword evidence="3" id="KW-1185">Reference proteome</keyword>
<dbReference type="Proteomes" id="UP000694941">
    <property type="component" value="Unplaced"/>
</dbReference>
<feature type="region of interest" description="Disordered" evidence="1">
    <location>
        <begin position="215"/>
        <end position="240"/>
    </location>
</feature>
<name>A0ABM1T2H5_LIMPO</name>